<feature type="region of interest" description="Disordered" evidence="1">
    <location>
        <begin position="441"/>
        <end position="464"/>
    </location>
</feature>
<comment type="caution">
    <text evidence="2">The sequence shown here is derived from an EMBL/GenBank/DDBJ whole genome shotgun (WGS) entry which is preliminary data.</text>
</comment>
<evidence type="ECO:0000313" key="2">
    <source>
        <dbReference type="EMBL" id="OWZ06069.1"/>
    </source>
</evidence>
<reference evidence="3" key="1">
    <citation type="submission" date="2017-03" db="EMBL/GenBank/DDBJ databases">
        <title>Phytopthora megakarya and P. palmivora, two closely related causual agents of cacao black pod achieved similar genome size and gene model numbers by different mechanisms.</title>
        <authorList>
            <person name="Ali S."/>
            <person name="Shao J."/>
            <person name="Larry D.J."/>
            <person name="Kronmiller B."/>
            <person name="Shen D."/>
            <person name="Strem M.D."/>
            <person name="Melnick R.L."/>
            <person name="Guiltinan M.J."/>
            <person name="Tyler B.M."/>
            <person name="Meinhardt L.W."/>
            <person name="Bailey B.A."/>
        </authorList>
    </citation>
    <scope>NUCLEOTIDE SEQUENCE [LARGE SCALE GENOMIC DNA]</scope>
    <source>
        <strain evidence="3">zdho120</strain>
    </source>
</reference>
<dbReference type="AlphaFoldDB" id="A0A225VM24"/>
<organism evidence="2 3">
    <name type="scientific">Phytophthora megakarya</name>
    <dbReference type="NCBI Taxonomy" id="4795"/>
    <lineage>
        <taxon>Eukaryota</taxon>
        <taxon>Sar</taxon>
        <taxon>Stramenopiles</taxon>
        <taxon>Oomycota</taxon>
        <taxon>Peronosporomycetes</taxon>
        <taxon>Peronosporales</taxon>
        <taxon>Peronosporaceae</taxon>
        <taxon>Phytophthora</taxon>
    </lineage>
</organism>
<keyword evidence="3" id="KW-1185">Reference proteome</keyword>
<gene>
    <name evidence="2" type="ORF">PHMEG_00021728</name>
</gene>
<evidence type="ECO:0000256" key="1">
    <source>
        <dbReference type="SAM" id="MobiDB-lite"/>
    </source>
</evidence>
<dbReference type="EMBL" id="NBNE01004130">
    <property type="protein sequence ID" value="OWZ06069.1"/>
    <property type="molecule type" value="Genomic_DNA"/>
</dbReference>
<proteinExistence type="predicted"/>
<protein>
    <recommendedName>
        <fullName evidence="4">SH3 domain-containing protein</fullName>
    </recommendedName>
</protein>
<feature type="non-terminal residue" evidence="2">
    <location>
        <position position="464"/>
    </location>
</feature>
<sequence>MRWYCVHPSLPPQAELRIRAAPDSNAEERARISQGRAIAACSPIFHVAGEFDTLAWLQVAYQDVDSGNTEGGFVMATLPDGTELVTPWELTDVCSCGEVDTAALVFDGPQENAKSLGTVTNVNFLYCITEEKEERVRITHPEMESVWVEKKSVQMVCTRFKHEACRTPHTFYELNDALPEEAQIAIREFPSKEAQTVALLSRGETLEVVVRGGNWLQIAGGNVDKAWIMWRTDAIELLQEAPDVWSSTCKQIESSVADDVENLTRQQEDARLEEVARQQVVELARQEETLENTRQQEVAKAAETAAAEAEATAADEVARQEEKDRLKEISRKEDIARQEEAVDAEAAAAEEEARLKEIARQKEAAAAQELALQEEYARLDEIARQEDLARQEEAAAAEAAAAEEEARLKEIARQKEAAAAQELALQEEYARLDEIARQEDLARQEEAAAEAAAAEEEARLKEIA</sequence>
<name>A0A225VM24_9STRA</name>
<dbReference type="OrthoDB" id="79921at2759"/>
<dbReference type="Proteomes" id="UP000198211">
    <property type="component" value="Unassembled WGS sequence"/>
</dbReference>
<evidence type="ECO:0000313" key="3">
    <source>
        <dbReference type="Proteomes" id="UP000198211"/>
    </source>
</evidence>
<accession>A0A225VM24</accession>
<dbReference type="STRING" id="4795.A0A225VM24"/>
<evidence type="ECO:0008006" key="4">
    <source>
        <dbReference type="Google" id="ProtNLM"/>
    </source>
</evidence>